<organism evidence="1 2">
    <name type="scientific">Eptatretus burgeri</name>
    <name type="common">Inshore hagfish</name>
    <dbReference type="NCBI Taxonomy" id="7764"/>
    <lineage>
        <taxon>Eukaryota</taxon>
        <taxon>Metazoa</taxon>
        <taxon>Chordata</taxon>
        <taxon>Craniata</taxon>
        <taxon>Vertebrata</taxon>
        <taxon>Cyclostomata</taxon>
        <taxon>Myxini</taxon>
        <taxon>Myxiniformes</taxon>
        <taxon>Myxinidae</taxon>
        <taxon>Eptatretinae</taxon>
        <taxon>Eptatretus</taxon>
    </lineage>
</organism>
<proteinExistence type="predicted"/>
<reference evidence="1" key="1">
    <citation type="submission" date="2025-08" db="UniProtKB">
        <authorList>
            <consortium name="Ensembl"/>
        </authorList>
    </citation>
    <scope>IDENTIFICATION</scope>
</reference>
<dbReference type="AlphaFoldDB" id="A0A8C4NGS5"/>
<evidence type="ECO:0000313" key="1">
    <source>
        <dbReference type="Ensembl" id="ENSEBUP00000007476.1"/>
    </source>
</evidence>
<dbReference type="Pfam" id="PF15130">
    <property type="entry name" value="DUF4566"/>
    <property type="match status" value="1"/>
</dbReference>
<name>A0A8C4NGS5_EPTBU</name>
<dbReference type="OMA" id="SMFLFVD"/>
<evidence type="ECO:0000313" key="2">
    <source>
        <dbReference type="Proteomes" id="UP000694388"/>
    </source>
</evidence>
<dbReference type="Proteomes" id="UP000694388">
    <property type="component" value="Unplaced"/>
</dbReference>
<dbReference type="Ensembl" id="ENSEBUT00000007958.1">
    <property type="protein sequence ID" value="ENSEBUP00000007476.1"/>
    <property type="gene ID" value="ENSEBUG00000004883.1"/>
</dbReference>
<accession>A0A8C4NGS5</accession>
<keyword evidence="2" id="KW-1185">Reference proteome</keyword>
<dbReference type="GeneTree" id="ENSGT00390000008115"/>
<sequence>MADSKSRRDRALGRLRAQLQQKNEALADQFEFQVYIAFICKGKKPPAVFQAAEVWPLMAGQFERQIAAGVQKLMYSELSSHQLLLHDPVQLHVPCYRPLRKDLRDSTQNMDFLLWPRRDIEEVKCLVFSRWKGASDEPYRHIQAQFDFKSSDYSGQLSASAEGTGKDRSGLVLGNPDETMFLFLRQHDPQRAGVPTVWKLSSLCVYLPQSLLNQWSLCSLEDLLQPCLS</sequence>
<reference evidence="1" key="2">
    <citation type="submission" date="2025-09" db="UniProtKB">
        <authorList>
            <consortium name="Ensembl"/>
        </authorList>
    </citation>
    <scope>IDENTIFICATION</scope>
</reference>
<protein>
    <submittedName>
        <fullName evidence="1">Chromosome 6 open reading frame 62</fullName>
    </submittedName>
</protein>
<dbReference type="InterPro" id="IPR027903">
    <property type="entry name" value="DUF4566"/>
</dbReference>